<evidence type="ECO:0000313" key="1">
    <source>
        <dbReference type="EMBL" id="KIK07189.1"/>
    </source>
</evidence>
<organism evidence="1 2">
    <name type="scientific">Laccaria amethystina LaAM-08-1</name>
    <dbReference type="NCBI Taxonomy" id="1095629"/>
    <lineage>
        <taxon>Eukaryota</taxon>
        <taxon>Fungi</taxon>
        <taxon>Dikarya</taxon>
        <taxon>Basidiomycota</taxon>
        <taxon>Agaricomycotina</taxon>
        <taxon>Agaricomycetes</taxon>
        <taxon>Agaricomycetidae</taxon>
        <taxon>Agaricales</taxon>
        <taxon>Agaricineae</taxon>
        <taxon>Hydnangiaceae</taxon>
        <taxon>Laccaria</taxon>
    </lineage>
</organism>
<protein>
    <submittedName>
        <fullName evidence="1">Uncharacterized protein</fullName>
    </submittedName>
</protein>
<dbReference type="EMBL" id="KN838548">
    <property type="protein sequence ID" value="KIK07189.1"/>
    <property type="molecule type" value="Genomic_DNA"/>
</dbReference>
<dbReference type="HOGENOM" id="CLU_2373102_0_0_1"/>
<reference evidence="2" key="2">
    <citation type="submission" date="2015-01" db="EMBL/GenBank/DDBJ databases">
        <title>Evolutionary Origins and Diversification of the Mycorrhizal Mutualists.</title>
        <authorList>
            <consortium name="DOE Joint Genome Institute"/>
            <consortium name="Mycorrhizal Genomics Consortium"/>
            <person name="Kohler A."/>
            <person name="Kuo A."/>
            <person name="Nagy L.G."/>
            <person name="Floudas D."/>
            <person name="Copeland A."/>
            <person name="Barry K.W."/>
            <person name="Cichocki N."/>
            <person name="Veneault-Fourrey C."/>
            <person name="LaButti K."/>
            <person name="Lindquist E.A."/>
            <person name="Lipzen A."/>
            <person name="Lundell T."/>
            <person name="Morin E."/>
            <person name="Murat C."/>
            <person name="Riley R."/>
            <person name="Ohm R."/>
            <person name="Sun H."/>
            <person name="Tunlid A."/>
            <person name="Henrissat B."/>
            <person name="Grigoriev I.V."/>
            <person name="Hibbett D.S."/>
            <person name="Martin F."/>
        </authorList>
    </citation>
    <scope>NUCLEOTIDE SEQUENCE [LARGE SCALE GENOMIC DNA]</scope>
    <source>
        <strain evidence="2">LaAM-08-1</strain>
    </source>
</reference>
<gene>
    <name evidence="1" type="ORF">K443DRAFT_199209</name>
</gene>
<dbReference type="AlphaFoldDB" id="A0A0C9XZR9"/>
<accession>A0A0C9XZR9</accession>
<keyword evidence="2" id="KW-1185">Reference proteome</keyword>
<reference evidence="1 2" key="1">
    <citation type="submission" date="2014-04" db="EMBL/GenBank/DDBJ databases">
        <authorList>
            <consortium name="DOE Joint Genome Institute"/>
            <person name="Kuo A."/>
            <person name="Kohler A."/>
            <person name="Nagy L.G."/>
            <person name="Floudas D."/>
            <person name="Copeland A."/>
            <person name="Barry K.W."/>
            <person name="Cichocki N."/>
            <person name="Veneault-Fourrey C."/>
            <person name="LaButti K."/>
            <person name="Lindquist E.A."/>
            <person name="Lipzen A."/>
            <person name="Lundell T."/>
            <person name="Morin E."/>
            <person name="Murat C."/>
            <person name="Sun H."/>
            <person name="Tunlid A."/>
            <person name="Henrissat B."/>
            <person name="Grigoriev I.V."/>
            <person name="Hibbett D.S."/>
            <person name="Martin F."/>
            <person name="Nordberg H.P."/>
            <person name="Cantor M.N."/>
            <person name="Hua S.X."/>
        </authorList>
    </citation>
    <scope>NUCLEOTIDE SEQUENCE [LARGE SCALE GENOMIC DNA]</scope>
    <source>
        <strain evidence="1 2">LaAM-08-1</strain>
    </source>
</reference>
<dbReference type="Proteomes" id="UP000054477">
    <property type="component" value="Unassembled WGS sequence"/>
</dbReference>
<evidence type="ECO:0000313" key="2">
    <source>
        <dbReference type="Proteomes" id="UP000054477"/>
    </source>
</evidence>
<sequence length="95" mass="10672">MSGMYCKTAKKERSARCRIACLWAELVGRPFFEDSAFSWRMASKNFGAEMASERWSLESTVTNPSSVTVVQGEAGEGVICGKRRQIRRSWPSMIS</sequence>
<proteinExistence type="predicted"/>
<name>A0A0C9XZR9_9AGAR</name>